<dbReference type="InterPro" id="IPR007554">
    <property type="entry name" value="Glycerophosphate_synth"/>
</dbReference>
<evidence type="ECO:0008006" key="3">
    <source>
        <dbReference type="Google" id="ProtNLM"/>
    </source>
</evidence>
<evidence type="ECO:0000313" key="1">
    <source>
        <dbReference type="EMBL" id="KPH55180.1"/>
    </source>
</evidence>
<dbReference type="Pfam" id="PF04464">
    <property type="entry name" value="Glyphos_transf"/>
    <property type="match status" value="1"/>
</dbReference>
<organism evidence="1 2">
    <name type="scientific">Helicobacter pullorum</name>
    <dbReference type="NCBI Taxonomy" id="35818"/>
    <lineage>
        <taxon>Bacteria</taxon>
        <taxon>Pseudomonadati</taxon>
        <taxon>Campylobacterota</taxon>
        <taxon>Epsilonproteobacteria</taxon>
        <taxon>Campylobacterales</taxon>
        <taxon>Helicobacteraceae</taxon>
        <taxon>Helicobacter</taxon>
    </lineage>
</organism>
<dbReference type="AlphaFoldDB" id="A0A0N1EJZ5"/>
<protein>
    <recommendedName>
        <fullName evidence="3">CDP-Glycerol:Poly(Glycerophosphate) glycerophosphotransferase</fullName>
    </recommendedName>
</protein>
<dbReference type="GO" id="GO:0016020">
    <property type="term" value="C:membrane"/>
    <property type="evidence" value="ECO:0007669"/>
    <property type="project" value="InterPro"/>
</dbReference>
<evidence type="ECO:0000313" key="2">
    <source>
        <dbReference type="Proteomes" id="UP000037997"/>
    </source>
</evidence>
<accession>A0A0N1EJZ5</accession>
<dbReference type="GO" id="GO:0047355">
    <property type="term" value="F:CDP-glycerol glycerophosphotransferase activity"/>
    <property type="evidence" value="ECO:0007669"/>
    <property type="project" value="InterPro"/>
</dbReference>
<dbReference type="PATRIC" id="fig|35818.11.peg.1889"/>
<comment type="caution">
    <text evidence="1">The sequence shown here is derived from an EMBL/GenBank/DDBJ whole genome shotgun (WGS) entry which is preliminary data.</text>
</comment>
<sequence length="411" mass="47957">MEFAEIQKNSPNETLSFLNFASYFAMQFYLTLKEEGAFLSILKDLSKQTDLYFKGYFELLPKSVGIAVTTFGGNKHLGDIGDILEQKRVNVVYVYYDEKEFIKAQKQTDKNSIFCPIQLSYMGSFLNLFDLFVTCRMPLTSPSWGRPTIYVPHAFIDPVAALMQRKRTLDDFWFKKKMGINGYRIVPSLSNYQIYKDKFSECGYEKELVCGGYPSLDKNILEYGQMVRGRGRNILIAINHQESILIIKEFLARCQINLKAKQKIYFRPYPGNILQEESEEIAKEYAKYSWFVYDTSKKLDVQIMQDSCCIIGDYSSLVYTFPLTTLKPAILLCRNKDDLENEYLGIKFYNPILHKVASNAKECFEKIQEILEENQQRREENIKEYRKKEVFNLGKSSEFIANFIIQKLEEI</sequence>
<gene>
    <name evidence="1" type="ORF">HPU229334_09555</name>
</gene>
<name>A0A0N1EJZ5_9HELI</name>
<dbReference type="Proteomes" id="UP000037997">
    <property type="component" value="Unassembled WGS sequence"/>
</dbReference>
<dbReference type="EMBL" id="JNOC01000051">
    <property type="protein sequence ID" value="KPH55180.1"/>
    <property type="molecule type" value="Genomic_DNA"/>
</dbReference>
<dbReference type="InterPro" id="IPR043148">
    <property type="entry name" value="TagF_C"/>
</dbReference>
<proteinExistence type="predicted"/>
<dbReference type="STRING" id="35818.HPU229336_03960"/>
<reference evidence="1 2" key="1">
    <citation type="submission" date="2014-06" db="EMBL/GenBank/DDBJ databases">
        <title>Helicobacter pullorum isolates in fresh chicken meat - phenotypic and genotypic features.</title>
        <authorList>
            <person name="Borges V."/>
            <person name="Santos A."/>
            <person name="Correia C.B."/>
            <person name="Saraiva M."/>
            <person name="Menard A."/>
            <person name="Vieira L."/>
            <person name="Sampaio D.A."/>
            <person name="Gomes J.P."/>
            <person name="Oleastro M."/>
        </authorList>
    </citation>
    <scope>NUCLEOTIDE SEQUENCE [LARGE SCALE GENOMIC DNA]</scope>
    <source>
        <strain evidence="1 2">229334/12</strain>
    </source>
</reference>
<dbReference type="Gene3D" id="3.40.50.12580">
    <property type="match status" value="1"/>
</dbReference>